<evidence type="ECO:0000259" key="4">
    <source>
        <dbReference type="Pfam" id="PF00808"/>
    </source>
</evidence>
<dbReference type="EMBL" id="JASBNA010000039">
    <property type="protein sequence ID" value="KAK7681809.1"/>
    <property type="molecule type" value="Genomic_DNA"/>
</dbReference>
<keyword evidence="6" id="KW-1185">Reference proteome</keyword>
<proteinExistence type="predicted"/>
<protein>
    <recommendedName>
        <fullName evidence="4">Transcription factor CBF/NF-Y/archaeal histone domain-containing protein</fullName>
    </recommendedName>
</protein>
<dbReference type="PANTHER" id="PTHR10252">
    <property type="entry name" value="HISTONE-LIKE TRANSCRIPTION FACTOR CCAAT-RELATED"/>
    <property type="match status" value="1"/>
</dbReference>
<dbReference type="AlphaFoldDB" id="A0AAW0FQF8"/>
<organism evidence="5 6">
    <name type="scientific">Cerrena zonata</name>
    <dbReference type="NCBI Taxonomy" id="2478898"/>
    <lineage>
        <taxon>Eukaryota</taxon>
        <taxon>Fungi</taxon>
        <taxon>Dikarya</taxon>
        <taxon>Basidiomycota</taxon>
        <taxon>Agaricomycotina</taxon>
        <taxon>Agaricomycetes</taxon>
        <taxon>Polyporales</taxon>
        <taxon>Cerrenaceae</taxon>
        <taxon>Cerrena</taxon>
    </lineage>
</organism>
<evidence type="ECO:0000256" key="1">
    <source>
        <dbReference type="ARBA" id="ARBA00004123"/>
    </source>
</evidence>
<dbReference type="Gene3D" id="1.10.20.10">
    <property type="entry name" value="Histone, subunit A"/>
    <property type="match status" value="1"/>
</dbReference>
<evidence type="ECO:0000313" key="6">
    <source>
        <dbReference type="Proteomes" id="UP001385951"/>
    </source>
</evidence>
<sequence>MKNKNKQTKFPVARIKRIMQKDEEVGKVAQATPVVISKALELFLAMIVDEASKVTIERGSKRVEAYHLKHAVESVEILDFLKELVESVPDPSAGGTIDLEQEGADKEKKKRGKGKRAEGGEGTRKRRKKADKKDDDEMEPEEEEIRVPYARRLKEDDDDYER</sequence>
<comment type="subcellular location">
    <subcellularLocation>
        <location evidence="1">Nucleus</location>
    </subcellularLocation>
</comment>
<dbReference type="InterPro" id="IPR003958">
    <property type="entry name" value="CBFA_NFYB_domain"/>
</dbReference>
<feature type="region of interest" description="Disordered" evidence="3">
    <location>
        <begin position="89"/>
        <end position="162"/>
    </location>
</feature>
<feature type="compositionally biased region" description="Acidic residues" evidence="3">
    <location>
        <begin position="134"/>
        <end position="144"/>
    </location>
</feature>
<evidence type="ECO:0000256" key="2">
    <source>
        <dbReference type="ARBA" id="ARBA00023242"/>
    </source>
</evidence>
<comment type="caution">
    <text evidence="5">The sequence shown here is derived from an EMBL/GenBank/DDBJ whole genome shotgun (WGS) entry which is preliminary data.</text>
</comment>
<dbReference type="InterPro" id="IPR009072">
    <property type="entry name" value="Histone-fold"/>
</dbReference>
<dbReference type="Pfam" id="PF00808">
    <property type="entry name" value="CBFD_NFYB_HMF"/>
    <property type="match status" value="1"/>
</dbReference>
<dbReference type="Proteomes" id="UP001385951">
    <property type="component" value="Unassembled WGS sequence"/>
</dbReference>
<dbReference type="GO" id="GO:0046982">
    <property type="term" value="F:protein heterodimerization activity"/>
    <property type="evidence" value="ECO:0007669"/>
    <property type="project" value="InterPro"/>
</dbReference>
<dbReference type="GO" id="GO:0016251">
    <property type="term" value="F:RNA polymerase II general transcription initiation factor activity"/>
    <property type="evidence" value="ECO:0007669"/>
    <property type="project" value="TreeGrafter"/>
</dbReference>
<dbReference type="SUPFAM" id="SSF47113">
    <property type="entry name" value="Histone-fold"/>
    <property type="match status" value="1"/>
</dbReference>
<keyword evidence="2" id="KW-0539">Nucleus</keyword>
<evidence type="ECO:0000256" key="3">
    <source>
        <dbReference type="SAM" id="MobiDB-lite"/>
    </source>
</evidence>
<evidence type="ECO:0000313" key="5">
    <source>
        <dbReference type="EMBL" id="KAK7681809.1"/>
    </source>
</evidence>
<dbReference type="CDD" id="cd22906">
    <property type="entry name" value="HFD_DRAP1"/>
    <property type="match status" value="1"/>
</dbReference>
<accession>A0AAW0FQF8</accession>
<dbReference type="PANTHER" id="PTHR10252:SF5">
    <property type="entry name" value="DR1-ASSOCIATED COREPRESSOR"/>
    <property type="match status" value="1"/>
</dbReference>
<feature type="domain" description="Transcription factor CBF/NF-Y/archaeal histone" evidence="4">
    <location>
        <begin position="9"/>
        <end position="72"/>
    </location>
</feature>
<name>A0AAW0FQF8_9APHY</name>
<gene>
    <name evidence="5" type="ORF">QCA50_015156</name>
</gene>
<dbReference type="GO" id="GO:0017054">
    <property type="term" value="C:negative cofactor 2 complex"/>
    <property type="evidence" value="ECO:0007669"/>
    <property type="project" value="TreeGrafter"/>
</dbReference>
<reference evidence="5 6" key="1">
    <citation type="submission" date="2022-09" db="EMBL/GenBank/DDBJ databases">
        <authorList>
            <person name="Palmer J.M."/>
        </authorList>
    </citation>
    <scope>NUCLEOTIDE SEQUENCE [LARGE SCALE GENOMIC DNA]</scope>
    <source>
        <strain evidence="5 6">DSM 7382</strain>
    </source>
</reference>
<dbReference type="InterPro" id="IPR050568">
    <property type="entry name" value="Transcr_DNA_Rep_Reg"/>
</dbReference>
<dbReference type="GO" id="GO:0001046">
    <property type="term" value="F:core promoter sequence-specific DNA binding"/>
    <property type="evidence" value="ECO:0007669"/>
    <property type="project" value="TreeGrafter"/>
</dbReference>